<reference evidence="7" key="1">
    <citation type="submission" date="2021-06" db="EMBL/GenBank/DDBJ databases">
        <title>Complete genome sequence of Nocardioides sp. G188.</title>
        <authorList>
            <person name="Im W.-T."/>
        </authorList>
    </citation>
    <scope>NUCLEOTIDE SEQUENCE</scope>
    <source>
        <strain evidence="7">G188</strain>
    </source>
</reference>
<dbReference type="Pfam" id="PF21351">
    <property type="entry name" value="TetR_C_41"/>
    <property type="match status" value="1"/>
</dbReference>
<evidence type="ECO:0000313" key="7">
    <source>
        <dbReference type="EMBL" id="QWZ06678.1"/>
    </source>
</evidence>
<dbReference type="AlphaFoldDB" id="A0A975SWL6"/>
<sequence>MTAKAALRKVSGTSRRQEYSASTRRALVEVATDLFTDRGYAGTSLDEIVAGARVTKGALYHHFSGKQALFESVFEKVEERAAKDIQHAVRGHRDPWEKALGGLRAFLEVLQEPRYRRIVIADGPAVLGYEKYREQEERTTFGIVQEIVSAVLATYELEASMVETFSRVFFGAMSAAGAAVSTAEDPRRASEEVEAAIAYILAGLRAMAESGAPIPRPADLAPVAPRHDDGDEPGEVS</sequence>
<feature type="domain" description="HTH tetR-type" evidence="6">
    <location>
        <begin position="21"/>
        <end position="81"/>
    </location>
</feature>
<evidence type="ECO:0000256" key="5">
    <source>
        <dbReference type="SAM" id="MobiDB-lite"/>
    </source>
</evidence>
<proteinExistence type="predicted"/>
<dbReference type="EMBL" id="CP077062">
    <property type="protein sequence ID" value="QWZ06678.1"/>
    <property type="molecule type" value="Genomic_DNA"/>
</dbReference>
<dbReference type="GO" id="GO:0000976">
    <property type="term" value="F:transcription cis-regulatory region binding"/>
    <property type="evidence" value="ECO:0007669"/>
    <property type="project" value="TreeGrafter"/>
</dbReference>
<dbReference type="RefSeq" id="WP_216937786.1">
    <property type="nucleotide sequence ID" value="NZ_CP077062.1"/>
</dbReference>
<name>A0A975SWL6_9ACTN</name>
<evidence type="ECO:0000256" key="1">
    <source>
        <dbReference type="ARBA" id="ARBA00023015"/>
    </source>
</evidence>
<evidence type="ECO:0000256" key="2">
    <source>
        <dbReference type="ARBA" id="ARBA00023125"/>
    </source>
</evidence>
<dbReference type="Proteomes" id="UP000683575">
    <property type="component" value="Chromosome"/>
</dbReference>
<dbReference type="InterPro" id="IPR001647">
    <property type="entry name" value="HTH_TetR"/>
</dbReference>
<dbReference type="KEGG" id="nps:KRR39_14110"/>
<organism evidence="7 8">
    <name type="scientific">Nocardioides panacis</name>
    <dbReference type="NCBI Taxonomy" id="2849501"/>
    <lineage>
        <taxon>Bacteria</taxon>
        <taxon>Bacillati</taxon>
        <taxon>Actinomycetota</taxon>
        <taxon>Actinomycetes</taxon>
        <taxon>Propionibacteriales</taxon>
        <taxon>Nocardioidaceae</taxon>
        <taxon>Nocardioides</taxon>
    </lineage>
</organism>
<keyword evidence="2 4" id="KW-0238">DNA-binding</keyword>
<keyword evidence="1" id="KW-0805">Transcription regulation</keyword>
<evidence type="ECO:0000259" key="6">
    <source>
        <dbReference type="PROSITE" id="PS50977"/>
    </source>
</evidence>
<protein>
    <submittedName>
        <fullName evidence="7">TetR/AcrR family transcriptional regulator</fullName>
    </submittedName>
</protein>
<dbReference type="GO" id="GO:0003700">
    <property type="term" value="F:DNA-binding transcription factor activity"/>
    <property type="evidence" value="ECO:0007669"/>
    <property type="project" value="TreeGrafter"/>
</dbReference>
<keyword evidence="8" id="KW-1185">Reference proteome</keyword>
<dbReference type="PROSITE" id="PS01081">
    <property type="entry name" value="HTH_TETR_1"/>
    <property type="match status" value="1"/>
</dbReference>
<dbReference type="PANTHER" id="PTHR30055:SF234">
    <property type="entry name" value="HTH-TYPE TRANSCRIPTIONAL REGULATOR BETI"/>
    <property type="match status" value="1"/>
</dbReference>
<keyword evidence="3" id="KW-0804">Transcription</keyword>
<dbReference type="PROSITE" id="PS50977">
    <property type="entry name" value="HTH_TETR_2"/>
    <property type="match status" value="1"/>
</dbReference>
<feature type="region of interest" description="Disordered" evidence="5">
    <location>
        <begin position="213"/>
        <end position="237"/>
    </location>
</feature>
<evidence type="ECO:0000256" key="3">
    <source>
        <dbReference type="ARBA" id="ARBA00023163"/>
    </source>
</evidence>
<dbReference type="PANTHER" id="PTHR30055">
    <property type="entry name" value="HTH-TYPE TRANSCRIPTIONAL REGULATOR RUTR"/>
    <property type="match status" value="1"/>
</dbReference>
<feature type="DNA-binding region" description="H-T-H motif" evidence="4">
    <location>
        <begin position="44"/>
        <end position="63"/>
    </location>
</feature>
<dbReference type="GO" id="GO:0045892">
    <property type="term" value="P:negative regulation of DNA-templated transcription"/>
    <property type="evidence" value="ECO:0007669"/>
    <property type="project" value="UniProtKB-ARBA"/>
</dbReference>
<accession>A0A975SWL6</accession>
<evidence type="ECO:0000256" key="4">
    <source>
        <dbReference type="PROSITE-ProRule" id="PRU00335"/>
    </source>
</evidence>
<evidence type="ECO:0000313" key="8">
    <source>
        <dbReference type="Proteomes" id="UP000683575"/>
    </source>
</evidence>
<dbReference type="InterPro" id="IPR050109">
    <property type="entry name" value="HTH-type_TetR-like_transc_reg"/>
</dbReference>
<dbReference type="InterPro" id="IPR023772">
    <property type="entry name" value="DNA-bd_HTH_TetR-type_CS"/>
</dbReference>
<gene>
    <name evidence="7" type="ORF">KRR39_14110</name>
</gene>
<dbReference type="Pfam" id="PF00440">
    <property type="entry name" value="TetR_N"/>
    <property type="match status" value="1"/>
</dbReference>
<dbReference type="FunFam" id="1.10.10.60:FF:000141">
    <property type="entry name" value="TetR family transcriptional regulator"/>
    <property type="match status" value="1"/>
</dbReference>
<dbReference type="InterPro" id="IPR049484">
    <property type="entry name" value="Rv0078-like_C"/>
</dbReference>